<evidence type="ECO:0000313" key="6">
    <source>
        <dbReference type="Proteomes" id="UP001172911"/>
    </source>
</evidence>
<dbReference type="InterPro" id="IPR050768">
    <property type="entry name" value="UPF0353/GerABKA_families"/>
</dbReference>
<evidence type="ECO:0000313" key="5">
    <source>
        <dbReference type="EMBL" id="MDO7786271.1"/>
    </source>
</evidence>
<accession>A0AAW7ZA46</accession>
<dbReference type="GO" id="GO:0016020">
    <property type="term" value="C:membrane"/>
    <property type="evidence" value="ECO:0007669"/>
    <property type="project" value="InterPro"/>
</dbReference>
<feature type="region of interest" description="Disordered" evidence="3">
    <location>
        <begin position="502"/>
        <end position="521"/>
    </location>
</feature>
<keyword evidence="4" id="KW-1133">Transmembrane helix</keyword>
<evidence type="ECO:0000256" key="4">
    <source>
        <dbReference type="SAM" id="Phobius"/>
    </source>
</evidence>
<dbReference type="Pfam" id="PF03323">
    <property type="entry name" value="GerA"/>
    <property type="match status" value="1"/>
</dbReference>
<feature type="transmembrane region" description="Helical" evidence="4">
    <location>
        <begin position="432"/>
        <end position="459"/>
    </location>
</feature>
<gene>
    <name evidence="5" type="ORF">P6N53_03415</name>
</gene>
<dbReference type="InterPro" id="IPR004995">
    <property type="entry name" value="Spore_Ger"/>
</dbReference>
<sequence length="521" mass="57795">MLKWLAKQLVKSAEKKSELPGQSYQQQTVDADLDNVLSELKKSFGNTSDLVRRRLIIGMGAKGALVVYLENMVDKKIINEGIIAKLQEAPEDTIENPKLLAYSVLATPRIKVTTDFNKVVECILHGDTAIFVAGSDRAIIAGTVGYEKRSIQQPETEVNIEGPREALIESLGINITMIRRRLKNRNLRFEEITLGTRTSSTISVAYLQGITDPGILKEVKRRLETIDVDAITSLETLHEYISDSPMSVFPTVLKSERPESITSCLLEGRVAILLDGYPWAITVPATFAQFMQAGDDYYQNFYFATFVRWIRYISFIITLTLPSLYVALITHHWEMLPTDLALTIAGSREGTPFPVIVEALGMELTFELLREAGVRLPKAVGQAVSIVGALVIGQQAVEAGLISPGMVIVVAFTGIASFTLPRYPASIPVRLLRFPLMLATSQFGLPGLVAGVMMIWGYMTHLTSFGIPYLAPFTPSQSKDFKDTIFRYPYWAMTRRPQSVPDIDTKRIGSLPPKGESRADE</sequence>
<dbReference type="RefSeq" id="WP_304541200.1">
    <property type="nucleotide sequence ID" value="NZ_JARPTC010000004.1"/>
</dbReference>
<dbReference type="EMBL" id="JARPTC010000004">
    <property type="protein sequence ID" value="MDO7786271.1"/>
    <property type="molecule type" value="Genomic_DNA"/>
</dbReference>
<keyword evidence="4" id="KW-0812">Transmembrane</keyword>
<comment type="similarity">
    <text evidence="1">Belongs to the GerABKA family.</text>
</comment>
<comment type="caution">
    <text evidence="5">The sequence shown here is derived from an EMBL/GenBank/DDBJ whole genome shotgun (WGS) entry which is preliminary data.</text>
</comment>
<name>A0AAW7ZA46_9FIRM</name>
<protein>
    <submittedName>
        <fullName evidence="5">Spore germination protein</fullName>
    </submittedName>
</protein>
<reference evidence="5" key="1">
    <citation type="journal article" date="2023" name="J. Hazard. Mater.">
        <title>Anaerobic biodegradation of pyrene and benzo[a]pyrene by a new sulfate-reducing Desulforamulus aquiferis strain DSA.</title>
        <authorList>
            <person name="Zhang Z."/>
            <person name="Sun J."/>
            <person name="Gong X."/>
            <person name="Wang C."/>
            <person name="Wang H."/>
        </authorList>
    </citation>
    <scope>NUCLEOTIDE SEQUENCE</scope>
    <source>
        <strain evidence="5">DSA</strain>
    </source>
</reference>
<feature type="transmembrane region" description="Helical" evidence="4">
    <location>
        <begin position="309"/>
        <end position="328"/>
    </location>
</feature>
<evidence type="ECO:0000256" key="2">
    <source>
        <dbReference type="ARBA" id="ARBA00023136"/>
    </source>
</evidence>
<dbReference type="GO" id="GO:0009847">
    <property type="term" value="P:spore germination"/>
    <property type="evidence" value="ECO:0007669"/>
    <property type="project" value="InterPro"/>
</dbReference>
<feature type="transmembrane region" description="Helical" evidence="4">
    <location>
        <begin position="402"/>
        <end position="420"/>
    </location>
</feature>
<evidence type="ECO:0000256" key="1">
    <source>
        <dbReference type="ARBA" id="ARBA00005278"/>
    </source>
</evidence>
<keyword evidence="2 4" id="KW-0472">Membrane</keyword>
<dbReference type="PANTHER" id="PTHR22550:SF5">
    <property type="entry name" value="LEUCINE ZIPPER PROTEIN 4"/>
    <property type="match status" value="1"/>
</dbReference>
<evidence type="ECO:0000256" key="3">
    <source>
        <dbReference type="SAM" id="MobiDB-lite"/>
    </source>
</evidence>
<keyword evidence="6" id="KW-1185">Reference proteome</keyword>
<organism evidence="5 6">
    <name type="scientific">Desulforamulus aquiferis</name>
    <dbReference type="NCBI Taxonomy" id="1397668"/>
    <lineage>
        <taxon>Bacteria</taxon>
        <taxon>Bacillati</taxon>
        <taxon>Bacillota</taxon>
        <taxon>Clostridia</taxon>
        <taxon>Eubacteriales</taxon>
        <taxon>Peptococcaceae</taxon>
        <taxon>Desulforamulus</taxon>
    </lineage>
</organism>
<reference evidence="5" key="2">
    <citation type="submission" date="2023-03" db="EMBL/GenBank/DDBJ databases">
        <authorList>
            <person name="Zhang Z."/>
        </authorList>
    </citation>
    <scope>NUCLEOTIDE SEQUENCE</scope>
    <source>
        <strain evidence="5">DSA</strain>
    </source>
</reference>
<dbReference type="PIRSF" id="PIRSF005690">
    <property type="entry name" value="GerBA"/>
    <property type="match status" value="1"/>
</dbReference>
<dbReference type="PANTHER" id="PTHR22550">
    <property type="entry name" value="SPORE GERMINATION PROTEIN"/>
    <property type="match status" value="1"/>
</dbReference>
<dbReference type="Proteomes" id="UP001172911">
    <property type="component" value="Unassembled WGS sequence"/>
</dbReference>
<proteinExistence type="inferred from homology"/>
<dbReference type="AlphaFoldDB" id="A0AAW7ZA46"/>